<name>X0TTK1_9ZZZZ</name>
<comment type="caution">
    <text evidence="1">The sequence shown here is derived from an EMBL/GenBank/DDBJ whole genome shotgun (WGS) entry which is preliminary data.</text>
</comment>
<protein>
    <submittedName>
        <fullName evidence="1">Uncharacterized protein</fullName>
    </submittedName>
</protein>
<proteinExistence type="predicted"/>
<dbReference type="EMBL" id="BARS01012052">
    <property type="protein sequence ID" value="GAF96539.1"/>
    <property type="molecule type" value="Genomic_DNA"/>
</dbReference>
<reference evidence="1" key="1">
    <citation type="journal article" date="2014" name="Front. Microbiol.">
        <title>High frequency of phylogenetically diverse reductive dehalogenase-homologous genes in deep subseafloor sedimentary metagenomes.</title>
        <authorList>
            <person name="Kawai M."/>
            <person name="Futagami T."/>
            <person name="Toyoda A."/>
            <person name="Takaki Y."/>
            <person name="Nishi S."/>
            <person name="Hori S."/>
            <person name="Arai W."/>
            <person name="Tsubouchi T."/>
            <person name="Morono Y."/>
            <person name="Uchiyama I."/>
            <person name="Ito T."/>
            <person name="Fujiyama A."/>
            <person name="Inagaki F."/>
            <person name="Takami H."/>
        </authorList>
    </citation>
    <scope>NUCLEOTIDE SEQUENCE</scope>
    <source>
        <strain evidence="1">Expedition CK06-06</strain>
    </source>
</reference>
<accession>X0TTK1</accession>
<sequence>MKMNKKLTVNQGVPFDFTSKEIVAVDTELMRMFAALIQQHLHCNTVSARQDVQGKSVHVIFIAQEGDPVASDKGIMYAVYPPTLRNLAAHTALVFIGGMTIFNPLRKDGVDKAMVSLTSHGLGDHMIMLSRIQQAYSLCRQKGGEYIAGILKEAQSIRDQREAFPPFVVAGLDPKETG</sequence>
<evidence type="ECO:0000313" key="1">
    <source>
        <dbReference type="EMBL" id="GAF96539.1"/>
    </source>
</evidence>
<gene>
    <name evidence="1" type="ORF">S01H1_21661</name>
</gene>
<dbReference type="AlphaFoldDB" id="X0TTK1"/>
<organism evidence="1">
    <name type="scientific">marine sediment metagenome</name>
    <dbReference type="NCBI Taxonomy" id="412755"/>
    <lineage>
        <taxon>unclassified sequences</taxon>
        <taxon>metagenomes</taxon>
        <taxon>ecological metagenomes</taxon>
    </lineage>
</organism>